<organism evidence="2 3">
    <name type="scientific">Ancylostoma ceylanicum</name>
    <dbReference type="NCBI Taxonomy" id="53326"/>
    <lineage>
        <taxon>Eukaryota</taxon>
        <taxon>Metazoa</taxon>
        <taxon>Ecdysozoa</taxon>
        <taxon>Nematoda</taxon>
        <taxon>Chromadorea</taxon>
        <taxon>Rhabditida</taxon>
        <taxon>Rhabditina</taxon>
        <taxon>Rhabditomorpha</taxon>
        <taxon>Strongyloidea</taxon>
        <taxon>Ancylostomatidae</taxon>
        <taxon>Ancylostomatinae</taxon>
        <taxon>Ancylostoma</taxon>
    </lineage>
</organism>
<dbReference type="Gene3D" id="3.90.70.10">
    <property type="entry name" value="Cysteine proteinases"/>
    <property type="match status" value="1"/>
</dbReference>
<reference evidence="3" key="1">
    <citation type="journal article" date="2015" name="Nat. Genet.">
        <title>The genome and transcriptome of the zoonotic hookworm Ancylostoma ceylanicum identify infection-specific gene families.</title>
        <authorList>
            <person name="Schwarz E.M."/>
            <person name="Hu Y."/>
            <person name="Antoshechkin I."/>
            <person name="Miller M.M."/>
            <person name="Sternberg P.W."/>
            <person name="Aroian R.V."/>
        </authorList>
    </citation>
    <scope>NUCLEOTIDE SEQUENCE</scope>
    <source>
        <strain evidence="3">HY135</strain>
    </source>
</reference>
<accession>A0A016UX35</accession>
<sequence>MLPTLISLPAVTSVATGKEFRMIYVSLFSTLSIPRCNGGWTLRAFEYLRLEGVVTGGRYKEKGVCKPYAFYPCGRHANQKYYGECPLYGWPTPVCRKVCQRQYKKTWTQDKIWGSTAYQIAMDEKLIKKEIMTNGPVVASMRVFTDFYSYNGGVYVLPSSPQLLLKLFLLSAAIDEGWRQLKGGVTSFRIRHITVFGPHRAVVRGEPETQI</sequence>
<proteinExistence type="predicted"/>
<dbReference type="GO" id="GO:0008234">
    <property type="term" value="F:cysteine-type peptidase activity"/>
    <property type="evidence" value="ECO:0007669"/>
    <property type="project" value="InterPro"/>
</dbReference>
<dbReference type="Pfam" id="PF00112">
    <property type="entry name" value="Peptidase_C1"/>
    <property type="match status" value="1"/>
</dbReference>
<dbReference type="InterPro" id="IPR000668">
    <property type="entry name" value="Peptidase_C1A_C"/>
</dbReference>
<dbReference type="EMBL" id="JARK01001359">
    <property type="protein sequence ID" value="EYC19984.1"/>
    <property type="molecule type" value="Genomic_DNA"/>
</dbReference>
<gene>
    <name evidence="2" type="primary">Acey_s0023.g813</name>
    <name evidence="2" type="ORF">Y032_0023g813</name>
</gene>
<comment type="caution">
    <text evidence="2">The sequence shown here is derived from an EMBL/GenBank/DDBJ whole genome shotgun (WGS) entry which is preliminary data.</text>
</comment>
<dbReference type="Proteomes" id="UP000024635">
    <property type="component" value="Unassembled WGS sequence"/>
</dbReference>
<dbReference type="OrthoDB" id="10058785at2759"/>
<feature type="domain" description="Peptidase C1A papain C-terminal" evidence="1">
    <location>
        <begin position="2"/>
        <end position="199"/>
    </location>
</feature>
<dbReference type="SUPFAM" id="SSF54001">
    <property type="entry name" value="Cysteine proteinases"/>
    <property type="match status" value="1"/>
</dbReference>
<evidence type="ECO:0000313" key="3">
    <source>
        <dbReference type="Proteomes" id="UP000024635"/>
    </source>
</evidence>
<protein>
    <recommendedName>
        <fullName evidence="1">Peptidase C1A papain C-terminal domain-containing protein</fullName>
    </recommendedName>
</protein>
<dbReference type="InterPro" id="IPR038765">
    <property type="entry name" value="Papain-like_cys_pep_sf"/>
</dbReference>
<name>A0A016UX35_9BILA</name>
<dbReference type="GO" id="GO:0006508">
    <property type="term" value="P:proteolysis"/>
    <property type="evidence" value="ECO:0007669"/>
    <property type="project" value="InterPro"/>
</dbReference>
<evidence type="ECO:0000313" key="2">
    <source>
        <dbReference type="EMBL" id="EYC19984.1"/>
    </source>
</evidence>
<dbReference type="AlphaFoldDB" id="A0A016UX35"/>
<keyword evidence="3" id="KW-1185">Reference proteome</keyword>
<evidence type="ECO:0000259" key="1">
    <source>
        <dbReference type="SMART" id="SM00645"/>
    </source>
</evidence>
<dbReference type="SMART" id="SM00645">
    <property type="entry name" value="Pept_C1"/>
    <property type="match status" value="1"/>
</dbReference>